<dbReference type="PIRSF" id="PIRSF006324">
    <property type="entry name" value="LeuE"/>
    <property type="match status" value="1"/>
</dbReference>
<evidence type="ECO:0000256" key="1">
    <source>
        <dbReference type="ARBA" id="ARBA00004651"/>
    </source>
</evidence>
<dbReference type="EMBL" id="SNYM01000007">
    <property type="protein sequence ID" value="TDQ48415.1"/>
    <property type="molecule type" value="Genomic_DNA"/>
</dbReference>
<dbReference type="GO" id="GO:0005886">
    <property type="term" value="C:plasma membrane"/>
    <property type="evidence" value="ECO:0007669"/>
    <property type="project" value="UniProtKB-SubCell"/>
</dbReference>
<feature type="transmembrane region" description="Helical" evidence="6">
    <location>
        <begin position="6"/>
        <end position="29"/>
    </location>
</feature>
<dbReference type="Pfam" id="PF01810">
    <property type="entry name" value="LysE"/>
    <property type="match status" value="1"/>
</dbReference>
<organism evidence="7 8">
    <name type="scientific">Permianibacter aggregans</name>
    <dbReference type="NCBI Taxonomy" id="1510150"/>
    <lineage>
        <taxon>Bacteria</taxon>
        <taxon>Pseudomonadati</taxon>
        <taxon>Pseudomonadota</taxon>
        <taxon>Gammaproteobacteria</taxon>
        <taxon>Pseudomonadales</taxon>
        <taxon>Pseudomonadaceae</taxon>
        <taxon>Permianibacter</taxon>
    </lineage>
</organism>
<reference evidence="7 8" key="1">
    <citation type="submission" date="2019-03" db="EMBL/GenBank/DDBJ databases">
        <title>Genomic Encyclopedia of Type Strains, Phase IV (KMG-IV): sequencing the most valuable type-strain genomes for metagenomic binning, comparative biology and taxonomic classification.</title>
        <authorList>
            <person name="Goeker M."/>
        </authorList>
    </citation>
    <scope>NUCLEOTIDE SEQUENCE [LARGE SCALE GENOMIC DNA]</scope>
    <source>
        <strain evidence="7 8">DSM 103792</strain>
    </source>
</reference>
<dbReference type="InterPro" id="IPR001123">
    <property type="entry name" value="LeuE-type"/>
</dbReference>
<gene>
    <name evidence="7" type="ORF">EV696_107152</name>
</gene>
<dbReference type="PANTHER" id="PTHR30086:SF20">
    <property type="entry name" value="ARGININE EXPORTER PROTEIN ARGO-RELATED"/>
    <property type="match status" value="1"/>
</dbReference>
<comment type="caution">
    <text evidence="7">The sequence shown here is derived from an EMBL/GenBank/DDBJ whole genome shotgun (WGS) entry which is preliminary data.</text>
</comment>
<keyword evidence="2" id="KW-1003">Cell membrane</keyword>
<evidence type="ECO:0000256" key="6">
    <source>
        <dbReference type="SAM" id="Phobius"/>
    </source>
</evidence>
<comment type="subcellular location">
    <subcellularLocation>
        <location evidence="1">Cell membrane</location>
        <topology evidence="1">Multi-pass membrane protein</topology>
    </subcellularLocation>
</comment>
<dbReference type="OrthoDB" id="9784202at2"/>
<evidence type="ECO:0000313" key="8">
    <source>
        <dbReference type="Proteomes" id="UP000295375"/>
    </source>
</evidence>
<accession>A0A4R6USV7</accession>
<keyword evidence="3 6" id="KW-0812">Transmembrane</keyword>
<keyword evidence="8" id="KW-1185">Reference proteome</keyword>
<evidence type="ECO:0000313" key="7">
    <source>
        <dbReference type="EMBL" id="TDQ48415.1"/>
    </source>
</evidence>
<proteinExistence type="predicted"/>
<evidence type="ECO:0000256" key="3">
    <source>
        <dbReference type="ARBA" id="ARBA00022692"/>
    </source>
</evidence>
<keyword evidence="4 6" id="KW-1133">Transmembrane helix</keyword>
<protein>
    <submittedName>
        <fullName evidence="7">Threonine/homoserine/homoserine lactone efflux protein</fullName>
    </submittedName>
</protein>
<dbReference type="GO" id="GO:0015171">
    <property type="term" value="F:amino acid transmembrane transporter activity"/>
    <property type="evidence" value="ECO:0007669"/>
    <property type="project" value="TreeGrafter"/>
</dbReference>
<feature type="transmembrane region" description="Helical" evidence="6">
    <location>
        <begin position="147"/>
        <end position="173"/>
    </location>
</feature>
<name>A0A4R6USV7_9GAMM</name>
<feature type="transmembrane region" description="Helical" evidence="6">
    <location>
        <begin position="41"/>
        <end position="66"/>
    </location>
</feature>
<dbReference type="PANTHER" id="PTHR30086">
    <property type="entry name" value="ARGININE EXPORTER PROTEIN ARGO"/>
    <property type="match status" value="1"/>
</dbReference>
<evidence type="ECO:0000256" key="2">
    <source>
        <dbReference type="ARBA" id="ARBA00022475"/>
    </source>
</evidence>
<dbReference type="Proteomes" id="UP000295375">
    <property type="component" value="Unassembled WGS sequence"/>
</dbReference>
<feature type="transmembrane region" description="Helical" evidence="6">
    <location>
        <begin position="72"/>
        <end position="93"/>
    </location>
</feature>
<feature type="transmembrane region" description="Helical" evidence="6">
    <location>
        <begin position="113"/>
        <end position="135"/>
    </location>
</feature>
<keyword evidence="5 6" id="KW-0472">Membrane</keyword>
<evidence type="ECO:0000256" key="5">
    <source>
        <dbReference type="ARBA" id="ARBA00023136"/>
    </source>
</evidence>
<dbReference type="AlphaFoldDB" id="A0A4R6USV7"/>
<sequence>MLGTQDSLMFVIAGSLLNMTPGADTLYVVSRSAAQGVRAGIVAALGIGAGCLVHIVAAAVGVSAILAASATAFFIVKLVGAAYLLYLGISMLFSRQRSDVEQPTLARASMKKIFQQGFFTNALNPKVALFFLAFLPQFIAPGAEQKWLGMLFLGLLFNVNGTIWNVLVAWSAAQVSGRMKASPSVGLWLNRCCGGLFIYFGIKLVQSEN</sequence>
<evidence type="ECO:0000256" key="4">
    <source>
        <dbReference type="ARBA" id="ARBA00022989"/>
    </source>
</evidence>